<dbReference type="GO" id="GO:0005737">
    <property type="term" value="C:cytoplasm"/>
    <property type="evidence" value="ECO:0007669"/>
    <property type="project" value="TreeGrafter"/>
</dbReference>
<gene>
    <name evidence="3" type="ORF">IAD49_04555</name>
</gene>
<evidence type="ECO:0000256" key="1">
    <source>
        <dbReference type="ARBA" id="ARBA00007665"/>
    </source>
</evidence>
<evidence type="ECO:0000313" key="3">
    <source>
        <dbReference type="EMBL" id="HIU22832.1"/>
    </source>
</evidence>
<dbReference type="Gene3D" id="3.30.230.30">
    <property type="entry name" value="Impact, N-terminal domain"/>
    <property type="match status" value="1"/>
</dbReference>
<dbReference type="Gene3D" id="3.30.70.240">
    <property type="match status" value="1"/>
</dbReference>
<comment type="similarity">
    <text evidence="1">Belongs to the IMPACT family.</text>
</comment>
<dbReference type="InterPro" id="IPR023582">
    <property type="entry name" value="Impact"/>
</dbReference>
<organism evidence="3 4">
    <name type="scientific">Candidatus Fimihabitans intestinipullorum</name>
    <dbReference type="NCBI Taxonomy" id="2840820"/>
    <lineage>
        <taxon>Bacteria</taxon>
        <taxon>Bacillati</taxon>
        <taxon>Mycoplasmatota</taxon>
        <taxon>Mycoplasmatota incertae sedis</taxon>
        <taxon>Candidatus Fimihabitans</taxon>
    </lineage>
</organism>
<dbReference type="AlphaFoldDB" id="A0A9D1HV20"/>
<feature type="domain" description="Impact N-terminal" evidence="2">
    <location>
        <begin position="15"/>
        <end position="117"/>
    </location>
</feature>
<dbReference type="EMBL" id="DVML01000025">
    <property type="protein sequence ID" value="HIU22832.1"/>
    <property type="molecule type" value="Genomic_DNA"/>
</dbReference>
<name>A0A9D1HV20_9BACT</name>
<sequence length="198" mass="22543">MKSIKEKSISELEIQKSKFITVLYPIHNIEEVKEALLEAKKEFPNATHYCYAYILDQNERCSDDGEPSKTAGMPMLNVLKMQDYQHILAIVVRYFGGIKLGAGGLVRAYTKAMTTALENIIPVSLIPGNRYEISFSYEQLKDIDHLLKNVIIKEKNFGEAIRYQIDLPIESSESILQSLKPKTIKIEKKDSIFISDVL</sequence>
<dbReference type="InterPro" id="IPR001498">
    <property type="entry name" value="Impact_N"/>
</dbReference>
<evidence type="ECO:0000313" key="4">
    <source>
        <dbReference type="Proteomes" id="UP000824087"/>
    </source>
</evidence>
<dbReference type="GO" id="GO:0006446">
    <property type="term" value="P:regulation of translational initiation"/>
    <property type="evidence" value="ECO:0007669"/>
    <property type="project" value="TreeGrafter"/>
</dbReference>
<dbReference type="PANTHER" id="PTHR16301:SF20">
    <property type="entry name" value="IMPACT FAMILY MEMBER YIGZ"/>
    <property type="match status" value="1"/>
</dbReference>
<comment type="caution">
    <text evidence="3">The sequence shown here is derived from an EMBL/GenBank/DDBJ whole genome shotgun (WGS) entry which is preliminary data.</text>
</comment>
<reference evidence="3" key="1">
    <citation type="submission" date="2020-10" db="EMBL/GenBank/DDBJ databases">
        <authorList>
            <person name="Gilroy R."/>
        </authorList>
    </citation>
    <scope>NUCLEOTIDE SEQUENCE</scope>
    <source>
        <strain evidence="3">CHK197-8231</strain>
    </source>
</reference>
<dbReference type="Proteomes" id="UP000824087">
    <property type="component" value="Unassembled WGS sequence"/>
</dbReference>
<accession>A0A9D1HV20</accession>
<dbReference type="InterPro" id="IPR020568">
    <property type="entry name" value="Ribosomal_Su5_D2-typ_SF"/>
</dbReference>
<proteinExistence type="inferred from homology"/>
<dbReference type="InterPro" id="IPR036956">
    <property type="entry name" value="Impact_N_sf"/>
</dbReference>
<dbReference type="Pfam" id="PF01205">
    <property type="entry name" value="Impact_N"/>
    <property type="match status" value="1"/>
</dbReference>
<evidence type="ECO:0000259" key="2">
    <source>
        <dbReference type="Pfam" id="PF01205"/>
    </source>
</evidence>
<dbReference type="PANTHER" id="PTHR16301">
    <property type="entry name" value="IMPACT-RELATED"/>
    <property type="match status" value="1"/>
</dbReference>
<reference evidence="3" key="2">
    <citation type="journal article" date="2021" name="PeerJ">
        <title>Extensive microbial diversity within the chicken gut microbiome revealed by metagenomics and culture.</title>
        <authorList>
            <person name="Gilroy R."/>
            <person name="Ravi A."/>
            <person name="Getino M."/>
            <person name="Pursley I."/>
            <person name="Horton D.L."/>
            <person name="Alikhan N.F."/>
            <person name="Baker D."/>
            <person name="Gharbi K."/>
            <person name="Hall N."/>
            <person name="Watson M."/>
            <person name="Adriaenssens E.M."/>
            <person name="Foster-Nyarko E."/>
            <person name="Jarju S."/>
            <person name="Secka A."/>
            <person name="Antonio M."/>
            <person name="Oren A."/>
            <person name="Chaudhuri R.R."/>
            <person name="La Ragione R."/>
            <person name="Hildebrand F."/>
            <person name="Pallen M.J."/>
        </authorList>
    </citation>
    <scope>NUCLEOTIDE SEQUENCE</scope>
    <source>
        <strain evidence="3">CHK197-8231</strain>
    </source>
</reference>
<protein>
    <submittedName>
        <fullName evidence="3">YigZ family protein</fullName>
    </submittedName>
</protein>
<dbReference type="SUPFAM" id="SSF54211">
    <property type="entry name" value="Ribosomal protein S5 domain 2-like"/>
    <property type="match status" value="1"/>
</dbReference>